<dbReference type="AlphaFoldDB" id="A0AAD6ZEX5"/>
<feature type="domain" description="Zn(2)-C6 fungal-type" evidence="2">
    <location>
        <begin position="14"/>
        <end position="46"/>
    </location>
</feature>
<accession>A0AAD6ZEX5</accession>
<comment type="caution">
    <text evidence="3">The sequence shown here is derived from an EMBL/GenBank/DDBJ whole genome shotgun (WGS) entry which is preliminary data.</text>
</comment>
<name>A0AAD6ZEX5_9AGAR</name>
<evidence type="ECO:0000256" key="1">
    <source>
        <dbReference type="SAM" id="MobiDB-lite"/>
    </source>
</evidence>
<dbReference type="InterPro" id="IPR036864">
    <property type="entry name" value="Zn2-C6_fun-type_DNA-bd_sf"/>
</dbReference>
<dbReference type="EMBL" id="JARIHO010000053">
    <property type="protein sequence ID" value="KAJ7320776.1"/>
    <property type="molecule type" value="Genomic_DNA"/>
</dbReference>
<dbReference type="PROSITE" id="PS50048">
    <property type="entry name" value="ZN2_CY6_FUNGAL_2"/>
    <property type="match status" value="1"/>
</dbReference>
<dbReference type="CDD" id="cd00067">
    <property type="entry name" value="GAL4"/>
    <property type="match status" value="1"/>
</dbReference>
<organism evidence="3 4">
    <name type="scientific">Mycena albidolilacea</name>
    <dbReference type="NCBI Taxonomy" id="1033008"/>
    <lineage>
        <taxon>Eukaryota</taxon>
        <taxon>Fungi</taxon>
        <taxon>Dikarya</taxon>
        <taxon>Basidiomycota</taxon>
        <taxon>Agaricomycotina</taxon>
        <taxon>Agaricomycetes</taxon>
        <taxon>Agaricomycetidae</taxon>
        <taxon>Agaricales</taxon>
        <taxon>Marasmiineae</taxon>
        <taxon>Mycenaceae</taxon>
        <taxon>Mycena</taxon>
    </lineage>
</organism>
<evidence type="ECO:0000313" key="4">
    <source>
        <dbReference type="Proteomes" id="UP001218218"/>
    </source>
</evidence>
<dbReference type="Proteomes" id="UP001218218">
    <property type="component" value="Unassembled WGS sequence"/>
</dbReference>
<feature type="region of interest" description="Disordered" evidence="1">
    <location>
        <begin position="47"/>
        <end position="83"/>
    </location>
</feature>
<protein>
    <recommendedName>
        <fullName evidence="2">Zn(2)-C6 fungal-type domain-containing protein</fullName>
    </recommendedName>
</protein>
<reference evidence="3" key="1">
    <citation type="submission" date="2023-03" db="EMBL/GenBank/DDBJ databases">
        <title>Massive genome expansion in bonnet fungi (Mycena s.s.) driven by repeated elements and novel gene families across ecological guilds.</title>
        <authorList>
            <consortium name="Lawrence Berkeley National Laboratory"/>
            <person name="Harder C.B."/>
            <person name="Miyauchi S."/>
            <person name="Viragh M."/>
            <person name="Kuo A."/>
            <person name="Thoen E."/>
            <person name="Andreopoulos B."/>
            <person name="Lu D."/>
            <person name="Skrede I."/>
            <person name="Drula E."/>
            <person name="Henrissat B."/>
            <person name="Morin E."/>
            <person name="Kohler A."/>
            <person name="Barry K."/>
            <person name="LaButti K."/>
            <person name="Morin E."/>
            <person name="Salamov A."/>
            <person name="Lipzen A."/>
            <person name="Mereny Z."/>
            <person name="Hegedus B."/>
            <person name="Baldrian P."/>
            <person name="Stursova M."/>
            <person name="Weitz H."/>
            <person name="Taylor A."/>
            <person name="Grigoriev I.V."/>
            <person name="Nagy L.G."/>
            <person name="Martin F."/>
            <person name="Kauserud H."/>
        </authorList>
    </citation>
    <scope>NUCLEOTIDE SEQUENCE</scope>
    <source>
        <strain evidence="3">CBHHK002</strain>
    </source>
</reference>
<evidence type="ECO:0000313" key="3">
    <source>
        <dbReference type="EMBL" id="KAJ7320776.1"/>
    </source>
</evidence>
<dbReference type="InterPro" id="IPR001138">
    <property type="entry name" value="Zn2Cys6_DnaBD"/>
</dbReference>
<feature type="compositionally biased region" description="Low complexity" evidence="1">
    <location>
        <begin position="63"/>
        <end position="73"/>
    </location>
</feature>
<keyword evidence="4" id="KW-1185">Reference proteome</keyword>
<dbReference type="SUPFAM" id="SSF57701">
    <property type="entry name" value="Zn2/Cys6 DNA-binding domain"/>
    <property type="match status" value="1"/>
</dbReference>
<dbReference type="PROSITE" id="PS00463">
    <property type="entry name" value="ZN2_CY6_FUNGAL_1"/>
    <property type="match status" value="1"/>
</dbReference>
<proteinExistence type="predicted"/>
<dbReference type="GO" id="GO:0008270">
    <property type="term" value="F:zinc ion binding"/>
    <property type="evidence" value="ECO:0007669"/>
    <property type="project" value="InterPro"/>
</dbReference>
<gene>
    <name evidence="3" type="ORF">DFH08DRAFT_890177</name>
</gene>
<sequence length="570" mass="62950">MPQIMSEKQKKPPACDACKARRVLCHPQPHGAPCPRCVEKNQMCTTTPVPRGRPRKNPLPACSSLPLSRPQSRARSRPSPPLPVQPVYKTSPACPPLTPEFVAHCFEAIQFTPQYNHPLISTTSIKMDIRAVSFQLHLLPPQSRVLALCIICCASLTSFHPSVLGDGPRPECFLDENFFLSSPDLFGCGVRRASAYRALRIEALKAAWEIGIILQPSNENAASCYLLDLLEQCDFTGISRPWANAYMSHVRALAPIWRSSNSFAVSDGAHWIGYLMGDVLISARSRTPMLVTPNDQLLFCGPAPPSLEALIASLTKSTSVSSLWGSFNSYLYHVINMARQLSETIAGDYARLSPLSEGAVLNFLSSLSLMHSILCLLLDHVDRVIATADNSPPLILEDMSRTCAYGAIFGFTGLVLPFYRELAHRETSDVQVYNQSTYDRLGFLRAQAHDIAMLAVRQMARAIRYLPKIHYMPVHWKTVLGWAEFCAEEVESGSPLSPEFMQDLETITKELKSMGYSLEAASAPDSIALIERLEGHASRAIVDMFLPPELPLEGTWMGGPMFNGPMVFAC</sequence>
<dbReference type="GO" id="GO:0000981">
    <property type="term" value="F:DNA-binding transcription factor activity, RNA polymerase II-specific"/>
    <property type="evidence" value="ECO:0007669"/>
    <property type="project" value="InterPro"/>
</dbReference>
<evidence type="ECO:0000259" key="2">
    <source>
        <dbReference type="PROSITE" id="PS50048"/>
    </source>
</evidence>